<reference evidence="2" key="3">
    <citation type="submission" date="2025-08" db="UniProtKB">
        <authorList>
            <consortium name="Ensembl"/>
        </authorList>
    </citation>
    <scope>IDENTIFICATION</scope>
</reference>
<organism evidence="2 3">
    <name type="scientific">Ciona intestinalis</name>
    <name type="common">Transparent sea squirt</name>
    <name type="synonym">Ascidia intestinalis</name>
    <dbReference type="NCBI Taxonomy" id="7719"/>
    <lineage>
        <taxon>Eukaryota</taxon>
        <taxon>Metazoa</taxon>
        <taxon>Chordata</taxon>
        <taxon>Tunicata</taxon>
        <taxon>Ascidiacea</taxon>
        <taxon>Phlebobranchia</taxon>
        <taxon>Cionidae</taxon>
        <taxon>Ciona</taxon>
    </lineage>
</organism>
<dbReference type="InParanoid" id="H2XR75"/>
<dbReference type="GeneTree" id="ENSGT00940000172000"/>
<reference evidence="2" key="2">
    <citation type="journal article" date="2008" name="Genome Biol.">
        <title>Improved genome assembly and evidence-based global gene model set for the chordate Ciona intestinalis: new insight into intron and operon populations.</title>
        <authorList>
            <person name="Satou Y."/>
            <person name="Mineta K."/>
            <person name="Ogasawara M."/>
            <person name="Sasakura Y."/>
            <person name="Shoguchi E."/>
            <person name="Ueno K."/>
            <person name="Yamada L."/>
            <person name="Matsumoto J."/>
            <person name="Wasserscheid J."/>
            <person name="Dewar K."/>
            <person name="Wiley G.B."/>
            <person name="Macmil S.L."/>
            <person name="Roe B.A."/>
            <person name="Zeller R.W."/>
            <person name="Hastings K.E."/>
            <person name="Lemaire P."/>
            <person name="Lindquist E."/>
            <person name="Endo T."/>
            <person name="Hotta K."/>
            <person name="Inaba K."/>
        </authorList>
    </citation>
    <scope>NUCLEOTIDE SEQUENCE [LARGE SCALE GENOMIC DNA]</scope>
    <source>
        <strain evidence="2">wild type</strain>
    </source>
</reference>
<evidence type="ECO:0000313" key="2">
    <source>
        <dbReference type="Ensembl" id="ENSCINP00000032159.1"/>
    </source>
</evidence>
<evidence type="ECO:0000313" key="3">
    <source>
        <dbReference type="Proteomes" id="UP000008144"/>
    </source>
</evidence>
<dbReference type="Proteomes" id="UP000008144">
    <property type="component" value="Chromosome 9"/>
</dbReference>
<reference evidence="2" key="4">
    <citation type="submission" date="2025-09" db="UniProtKB">
        <authorList>
            <consortium name="Ensembl"/>
        </authorList>
    </citation>
    <scope>IDENTIFICATION</scope>
</reference>
<dbReference type="HOGENOM" id="CLU_2511986_0_0_1"/>
<sequence length="85" mass="9745">MCNEINRLEERTVSAKVQRKFLLKKLFQLEKPEQRGNGEKNQRRTNLVQGLSNSKTSSIQNEPTTAKTENDENKIDNASQVLQVT</sequence>
<protein>
    <submittedName>
        <fullName evidence="2">Uncharacterized protein</fullName>
    </submittedName>
</protein>
<reference evidence="3" key="1">
    <citation type="journal article" date="2002" name="Science">
        <title>The draft genome of Ciona intestinalis: insights into chordate and vertebrate origins.</title>
        <authorList>
            <person name="Dehal P."/>
            <person name="Satou Y."/>
            <person name="Campbell R.K."/>
            <person name="Chapman J."/>
            <person name="Degnan B."/>
            <person name="De Tomaso A."/>
            <person name="Davidson B."/>
            <person name="Di Gregorio A."/>
            <person name="Gelpke M."/>
            <person name="Goodstein D.M."/>
            <person name="Harafuji N."/>
            <person name="Hastings K.E."/>
            <person name="Ho I."/>
            <person name="Hotta K."/>
            <person name="Huang W."/>
            <person name="Kawashima T."/>
            <person name="Lemaire P."/>
            <person name="Martinez D."/>
            <person name="Meinertzhagen I.A."/>
            <person name="Necula S."/>
            <person name="Nonaka M."/>
            <person name="Putnam N."/>
            <person name="Rash S."/>
            <person name="Saiga H."/>
            <person name="Satake M."/>
            <person name="Terry A."/>
            <person name="Yamada L."/>
            <person name="Wang H.G."/>
            <person name="Awazu S."/>
            <person name="Azumi K."/>
            <person name="Boore J."/>
            <person name="Branno M."/>
            <person name="Chin-Bow S."/>
            <person name="DeSantis R."/>
            <person name="Doyle S."/>
            <person name="Francino P."/>
            <person name="Keys D.N."/>
            <person name="Haga S."/>
            <person name="Hayashi H."/>
            <person name="Hino K."/>
            <person name="Imai K.S."/>
            <person name="Inaba K."/>
            <person name="Kano S."/>
            <person name="Kobayashi K."/>
            <person name="Kobayashi M."/>
            <person name="Lee B.I."/>
            <person name="Makabe K.W."/>
            <person name="Manohar C."/>
            <person name="Matassi G."/>
            <person name="Medina M."/>
            <person name="Mochizuki Y."/>
            <person name="Mount S."/>
            <person name="Morishita T."/>
            <person name="Miura S."/>
            <person name="Nakayama A."/>
            <person name="Nishizaka S."/>
            <person name="Nomoto H."/>
            <person name="Ohta F."/>
            <person name="Oishi K."/>
            <person name="Rigoutsos I."/>
            <person name="Sano M."/>
            <person name="Sasaki A."/>
            <person name="Sasakura Y."/>
            <person name="Shoguchi E."/>
            <person name="Shin-i T."/>
            <person name="Spagnuolo A."/>
            <person name="Stainier D."/>
            <person name="Suzuki M.M."/>
            <person name="Tassy O."/>
            <person name="Takatori N."/>
            <person name="Tokuoka M."/>
            <person name="Yagi K."/>
            <person name="Yoshizaki F."/>
            <person name="Wada S."/>
            <person name="Zhang C."/>
            <person name="Hyatt P.D."/>
            <person name="Larimer F."/>
            <person name="Detter C."/>
            <person name="Doggett N."/>
            <person name="Glavina T."/>
            <person name="Hawkins T."/>
            <person name="Richardson P."/>
            <person name="Lucas S."/>
            <person name="Kohara Y."/>
            <person name="Levine M."/>
            <person name="Satoh N."/>
            <person name="Rokhsar D.S."/>
        </authorList>
    </citation>
    <scope>NUCLEOTIDE SEQUENCE [LARGE SCALE GENOMIC DNA]</scope>
</reference>
<accession>H2XR75</accession>
<evidence type="ECO:0000256" key="1">
    <source>
        <dbReference type="SAM" id="MobiDB-lite"/>
    </source>
</evidence>
<dbReference type="Ensembl" id="ENSCINT00000030821.1">
    <property type="protein sequence ID" value="ENSCINP00000032159.1"/>
    <property type="gene ID" value="ENSCING00000023398.1"/>
</dbReference>
<feature type="compositionally biased region" description="Basic and acidic residues" evidence="1">
    <location>
        <begin position="31"/>
        <end position="42"/>
    </location>
</feature>
<dbReference type="AlphaFoldDB" id="H2XR75"/>
<keyword evidence="3" id="KW-1185">Reference proteome</keyword>
<proteinExistence type="predicted"/>
<feature type="compositionally biased region" description="Polar residues" evidence="1">
    <location>
        <begin position="44"/>
        <end position="67"/>
    </location>
</feature>
<name>H2XR75_CIOIN</name>
<feature type="region of interest" description="Disordered" evidence="1">
    <location>
        <begin position="31"/>
        <end position="85"/>
    </location>
</feature>
<feature type="compositionally biased region" description="Polar residues" evidence="1">
    <location>
        <begin position="76"/>
        <end position="85"/>
    </location>
</feature>
<dbReference type="EMBL" id="EAAA01002850">
    <property type="status" value="NOT_ANNOTATED_CDS"/>
    <property type="molecule type" value="Genomic_DNA"/>
</dbReference>